<accession>A0A7W5BBW6</accession>
<dbReference type="EMBL" id="JACHXD010000006">
    <property type="protein sequence ID" value="MBB3119475.1"/>
    <property type="molecule type" value="Genomic_DNA"/>
</dbReference>
<dbReference type="InterPro" id="IPR032808">
    <property type="entry name" value="DoxX"/>
</dbReference>
<feature type="transmembrane region" description="Helical" evidence="7">
    <location>
        <begin position="69"/>
        <end position="87"/>
    </location>
</feature>
<evidence type="ECO:0000256" key="1">
    <source>
        <dbReference type="ARBA" id="ARBA00004651"/>
    </source>
</evidence>
<comment type="similarity">
    <text evidence="2">Belongs to the DoxX family.</text>
</comment>
<dbReference type="Pfam" id="PF07681">
    <property type="entry name" value="DoxX"/>
    <property type="match status" value="1"/>
</dbReference>
<feature type="transmembrane region" description="Helical" evidence="7">
    <location>
        <begin position="94"/>
        <end position="113"/>
    </location>
</feature>
<evidence type="ECO:0000256" key="7">
    <source>
        <dbReference type="SAM" id="Phobius"/>
    </source>
</evidence>
<name>A0A7W5BBW6_9BURK</name>
<dbReference type="PANTHER" id="PTHR33452">
    <property type="entry name" value="OXIDOREDUCTASE CATD-RELATED"/>
    <property type="match status" value="1"/>
</dbReference>
<evidence type="ECO:0000256" key="5">
    <source>
        <dbReference type="ARBA" id="ARBA00022989"/>
    </source>
</evidence>
<gene>
    <name evidence="8" type="ORF">FHS03_002527</name>
</gene>
<keyword evidence="4 7" id="KW-0812">Transmembrane</keyword>
<dbReference type="RefSeq" id="WP_183441308.1">
    <property type="nucleotide sequence ID" value="NZ_JACHXD010000006.1"/>
</dbReference>
<dbReference type="InterPro" id="IPR051907">
    <property type="entry name" value="DoxX-like_oxidoreductase"/>
</dbReference>
<evidence type="ECO:0000256" key="6">
    <source>
        <dbReference type="ARBA" id="ARBA00023136"/>
    </source>
</evidence>
<dbReference type="GO" id="GO:0005886">
    <property type="term" value="C:plasma membrane"/>
    <property type="evidence" value="ECO:0007669"/>
    <property type="project" value="UniProtKB-SubCell"/>
</dbReference>
<keyword evidence="5 7" id="KW-1133">Transmembrane helix</keyword>
<comment type="caution">
    <text evidence="8">The sequence shown here is derived from an EMBL/GenBank/DDBJ whole genome shotgun (WGS) entry which is preliminary data.</text>
</comment>
<keyword evidence="6 7" id="KW-0472">Membrane</keyword>
<evidence type="ECO:0000313" key="9">
    <source>
        <dbReference type="Proteomes" id="UP000541535"/>
    </source>
</evidence>
<keyword evidence="3" id="KW-1003">Cell membrane</keyword>
<feature type="transmembrane region" description="Helical" evidence="7">
    <location>
        <begin position="125"/>
        <end position="144"/>
    </location>
</feature>
<evidence type="ECO:0000256" key="2">
    <source>
        <dbReference type="ARBA" id="ARBA00006679"/>
    </source>
</evidence>
<evidence type="ECO:0000313" key="8">
    <source>
        <dbReference type="EMBL" id="MBB3119475.1"/>
    </source>
</evidence>
<comment type="subcellular location">
    <subcellularLocation>
        <location evidence="1">Cell membrane</location>
        <topology evidence="1">Multi-pass membrane protein</topology>
    </subcellularLocation>
</comment>
<evidence type="ECO:0000256" key="3">
    <source>
        <dbReference type="ARBA" id="ARBA00022475"/>
    </source>
</evidence>
<dbReference type="PANTHER" id="PTHR33452:SF1">
    <property type="entry name" value="INNER MEMBRANE PROTEIN YPHA-RELATED"/>
    <property type="match status" value="1"/>
</dbReference>
<proteinExistence type="inferred from homology"/>
<evidence type="ECO:0000256" key="4">
    <source>
        <dbReference type="ARBA" id="ARBA00022692"/>
    </source>
</evidence>
<organism evidence="8 9">
    <name type="scientific">Pseudoduganella violacea</name>
    <dbReference type="NCBI Taxonomy" id="1715466"/>
    <lineage>
        <taxon>Bacteria</taxon>
        <taxon>Pseudomonadati</taxon>
        <taxon>Pseudomonadota</taxon>
        <taxon>Betaproteobacteria</taxon>
        <taxon>Burkholderiales</taxon>
        <taxon>Oxalobacteraceae</taxon>
        <taxon>Telluria group</taxon>
        <taxon>Pseudoduganella</taxon>
    </lineage>
</organism>
<protein>
    <submittedName>
        <fullName evidence="8">Putative oxidoreductase</fullName>
    </submittedName>
</protein>
<dbReference type="AlphaFoldDB" id="A0A7W5BBW6"/>
<sequence>MNAILGLHRQLSRYDANLSDWGGSMLSLVLRFYVGSQFFKAGLLKVSDWGATLALFNDEYKVPLLPPDLAAYLGAGGELLLPVLLFAGLMMRPAALALLAVNILAVLSYPQLFGFECPAALNDHFYWGVLLVVLAVFGPGRFSIDSILARQKP</sequence>
<reference evidence="8 9" key="1">
    <citation type="submission" date="2020-08" db="EMBL/GenBank/DDBJ databases">
        <title>Genomic Encyclopedia of Type Strains, Phase III (KMG-III): the genomes of soil and plant-associated and newly described type strains.</title>
        <authorList>
            <person name="Whitman W."/>
        </authorList>
    </citation>
    <scope>NUCLEOTIDE SEQUENCE [LARGE SCALE GENOMIC DNA]</scope>
    <source>
        <strain evidence="8 9">CECT 8897</strain>
    </source>
</reference>
<keyword evidence="9" id="KW-1185">Reference proteome</keyword>
<dbReference type="Proteomes" id="UP000541535">
    <property type="component" value="Unassembled WGS sequence"/>
</dbReference>